<dbReference type="Proteomes" id="UP001525961">
    <property type="component" value="Unassembled WGS sequence"/>
</dbReference>
<evidence type="ECO:0000259" key="2">
    <source>
        <dbReference type="PROSITE" id="PS50206"/>
    </source>
</evidence>
<dbReference type="PANTHER" id="PTHR43031">
    <property type="entry name" value="FAD-DEPENDENT OXIDOREDUCTASE"/>
    <property type="match status" value="1"/>
</dbReference>
<evidence type="ECO:0000313" key="4">
    <source>
        <dbReference type="Proteomes" id="UP001525961"/>
    </source>
</evidence>
<dbReference type="InterPro" id="IPR036873">
    <property type="entry name" value="Rhodanese-like_dom_sf"/>
</dbReference>
<dbReference type="CDD" id="cd00158">
    <property type="entry name" value="RHOD"/>
    <property type="match status" value="1"/>
</dbReference>
<dbReference type="EMBL" id="JAMXFA010000072">
    <property type="protein sequence ID" value="MCT7981521.1"/>
    <property type="molecule type" value="Genomic_DNA"/>
</dbReference>
<protein>
    <submittedName>
        <fullName evidence="3">Rhodanese-like domain-containing protein</fullName>
    </submittedName>
</protein>
<evidence type="ECO:0000313" key="3">
    <source>
        <dbReference type="EMBL" id="MCT7981521.1"/>
    </source>
</evidence>
<feature type="domain" description="Rhodanese" evidence="2">
    <location>
        <begin position="41"/>
        <end position="130"/>
    </location>
</feature>
<dbReference type="RefSeq" id="WP_261199050.1">
    <property type="nucleotide sequence ID" value="NZ_JAMXFA010000072.1"/>
</dbReference>
<dbReference type="InterPro" id="IPR050229">
    <property type="entry name" value="GlpE_sulfurtransferase"/>
</dbReference>
<gene>
    <name evidence="3" type="ORF">NG792_27750</name>
</gene>
<feature type="region of interest" description="Disordered" evidence="1">
    <location>
        <begin position="127"/>
        <end position="169"/>
    </location>
</feature>
<comment type="caution">
    <text evidence="3">The sequence shown here is derived from an EMBL/GenBank/DDBJ whole genome shotgun (WGS) entry which is preliminary data.</text>
</comment>
<sequence length="169" mass="18411">MANLADNIEHIKESLPNITPTPPDLKPQVTPAELKSRLEWGEPGLTIIDVRERESFNYERITGAVAMPMEMLADTASSSLEFKRDIYLYGDTDEQTKQAASELRSRGFMNVAEIKGSLPAWKAIGGPTEGIASMEGPSGPSSVKKSESNVAARVGKQGDLEAKKAQQHR</sequence>
<evidence type="ECO:0000256" key="1">
    <source>
        <dbReference type="SAM" id="MobiDB-lite"/>
    </source>
</evidence>
<reference evidence="3 4" key="1">
    <citation type="journal article" date="2022" name="Front. Microbiol.">
        <title>High genomic differentiation and limited gene flow indicate recent cryptic speciation within the genus Laspinema (cyanobacteria).</title>
        <authorList>
            <person name="Stanojkovic A."/>
            <person name="Skoupy S."/>
            <person name="Skaloud P."/>
            <person name="Dvorak P."/>
        </authorList>
    </citation>
    <scope>NUCLEOTIDE SEQUENCE [LARGE SCALE GENOMIC DNA]</scope>
    <source>
        <strain evidence="3 4">D3b</strain>
    </source>
</reference>
<dbReference type="PROSITE" id="PS50206">
    <property type="entry name" value="RHODANESE_3"/>
    <property type="match status" value="1"/>
</dbReference>
<organism evidence="3 4">
    <name type="scientific">Laspinema olomoucense D3b</name>
    <dbReference type="NCBI Taxonomy" id="2953688"/>
    <lineage>
        <taxon>Bacteria</taxon>
        <taxon>Bacillati</taxon>
        <taxon>Cyanobacteriota</taxon>
        <taxon>Cyanophyceae</taxon>
        <taxon>Oscillatoriophycideae</taxon>
        <taxon>Oscillatoriales</taxon>
        <taxon>Laspinemataceae</taxon>
        <taxon>Laspinema</taxon>
        <taxon>Laspinema olomoucense</taxon>
    </lineage>
</organism>
<dbReference type="PANTHER" id="PTHR43031:SF1">
    <property type="entry name" value="PYRIDINE NUCLEOTIDE-DISULPHIDE OXIDOREDUCTASE"/>
    <property type="match status" value="1"/>
</dbReference>
<dbReference type="Pfam" id="PF00581">
    <property type="entry name" value="Rhodanese"/>
    <property type="match status" value="1"/>
</dbReference>
<dbReference type="SMART" id="SM00450">
    <property type="entry name" value="RHOD"/>
    <property type="match status" value="1"/>
</dbReference>
<name>A0ABT2NFP5_9CYAN</name>
<dbReference type="Gene3D" id="3.40.250.10">
    <property type="entry name" value="Rhodanese-like domain"/>
    <property type="match status" value="1"/>
</dbReference>
<proteinExistence type="predicted"/>
<dbReference type="InterPro" id="IPR001763">
    <property type="entry name" value="Rhodanese-like_dom"/>
</dbReference>
<feature type="compositionally biased region" description="Basic and acidic residues" evidence="1">
    <location>
        <begin position="156"/>
        <end position="169"/>
    </location>
</feature>
<keyword evidence="4" id="KW-1185">Reference proteome</keyword>
<dbReference type="SUPFAM" id="SSF52821">
    <property type="entry name" value="Rhodanese/Cell cycle control phosphatase"/>
    <property type="match status" value="1"/>
</dbReference>
<accession>A0ABT2NFP5</accession>